<feature type="compositionally biased region" description="Polar residues" evidence="3">
    <location>
        <begin position="321"/>
        <end position="332"/>
    </location>
</feature>
<comment type="similarity">
    <text evidence="1 2">Belongs to the phospholipid scramblase family.</text>
</comment>
<dbReference type="PANTHER" id="PTHR23248">
    <property type="entry name" value="PHOSPHOLIPID SCRAMBLASE-RELATED"/>
    <property type="match status" value="1"/>
</dbReference>
<dbReference type="GO" id="GO:0005886">
    <property type="term" value="C:plasma membrane"/>
    <property type="evidence" value="ECO:0007669"/>
    <property type="project" value="TreeGrafter"/>
</dbReference>
<evidence type="ECO:0000256" key="1">
    <source>
        <dbReference type="ARBA" id="ARBA00005350"/>
    </source>
</evidence>
<comment type="function">
    <text evidence="2">May mediate accelerated ATP-independent bidirectional transbilayer migration of phospholipids upon binding calcium ions that results in a loss of phospholipid asymmetry in the plasma membrane.</text>
</comment>
<dbReference type="AlphaFoldDB" id="A0A226DAV5"/>
<dbReference type="PANTHER" id="PTHR23248:SF9">
    <property type="entry name" value="PHOSPHOLIPID SCRAMBLASE"/>
    <property type="match status" value="1"/>
</dbReference>
<protein>
    <recommendedName>
        <fullName evidence="2">Phospholipid scramblase</fullName>
    </recommendedName>
</protein>
<feature type="region of interest" description="Disordered" evidence="3">
    <location>
        <begin position="310"/>
        <end position="332"/>
    </location>
</feature>
<proteinExistence type="inferred from homology"/>
<evidence type="ECO:0000313" key="5">
    <source>
        <dbReference type="Proteomes" id="UP000198287"/>
    </source>
</evidence>
<gene>
    <name evidence="4" type="ORF">Fcan01_23561</name>
</gene>
<keyword evidence="2" id="KW-0449">Lipoprotein</keyword>
<dbReference type="GO" id="GO:0017128">
    <property type="term" value="F:phospholipid scramblase activity"/>
    <property type="evidence" value="ECO:0007669"/>
    <property type="project" value="InterPro"/>
</dbReference>
<comment type="caution">
    <text evidence="4">The sequence shown here is derived from an EMBL/GenBank/DDBJ whole genome shotgun (WGS) entry which is preliminary data.</text>
</comment>
<name>A0A226DAV5_FOLCA</name>
<accession>A0A226DAV5</accession>
<dbReference type="EMBL" id="LNIX01000028">
    <property type="protein sequence ID" value="OXA41857.1"/>
    <property type="molecule type" value="Genomic_DNA"/>
</dbReference>
<dbReference type="Proteomes" id="UP000198287">
    <property type="component" value="Unassembled WGS sequence"/>
</dbReference>
<evidence type="ECO:0000313" key="4">
    <source>
        <dbReference type="EMBL" id="OXA41857.1"/>
    </source>
</evidence>
<organism evidence="4 5">
    <name type="scientific">Folsomia candida</name>
    <name type="common">Springtail</name>
    <dbReference type="NCBI Taxonomy" id="158441"/>
    <lineage>
        <taxon>Eukaryota</taxon>
        <taxon>Metazoa</taxon>
        <taxon>Ecdysozoa</taxon>
        <taxon>Arthropoda</taxon>
        <taxon>Hexapoda</taxon>
        <taxon>Collembola</taxon>
        <taxon>Entomobryomorpha</taxon>
        <taxon>Isotomoidea</taxon>
        <taxon>Isotomidae</taxon>
        <taxon>Proisotominae</taxon>
        <taxon>Folsomia</taxon>
    </lineage>
</organism>
<sequence length="332" mass="37596">MIQRVRQRQIRKTLLNVDDESEISAVAESKKIYREISPRSPMPGVPFGLELFVPVERILVRPQELPPQDYEAFTEHMHYDIIDLDTGKIFFAWETDVHGFGRHRVYTLRIVDFAGRPVLQVNNITTCLTSIFWILRCFGQTGRRVNVNKPDGTKLSEVIQKYYGWTPKFTVKNEFGKHVMTIQGPKGGYCCGTSWLIDAQFPIVDIETGNEVGRIIRGSADPFESVDTFTMNFPRTLKVGVKVGLLGSAFAINSMFFDHPSSNPDIIEMFQDMKQNDMRRERFKSYKADLDALGLDGEGLPRGEEEVAAAALPTPVKESTHSTISKSQQAKN</sequence>
<keyword evidence="2" id="KW-0564">Palmitate</keyword>
<reference evidence="4 5" key="1">
    <citation type="submission" date="2015-12" db="EMBL/GenBank/DDBJ databases">
        <title>The genome of Folsomia candida.</title>
        <authorList>
            <person name="Faddeeva A."/>
            <person name="Derks M.F."/>
            <person name="Anvar Y."/>
            <person name="Smit S."/>
            <person name="Van Straalen N."/>
            <person name="Roelofs D."/>
        </authorList>
    </citation>
    <scope>NUCLEOTIDE SEQUENCE [LARGE SCALE GENOMIC DNA]</scope>
    <source>
        <strain evidence="4 5">VU population</strain>
        <tissue evidence="4">Whole body</tissue>
    </source>
</reference>
<keyword evidence="2" id="KW-0106">Calcium</keyword>
<comment type="cofactor">
    <cofactor evidence="2">
        <name>Ca(2+)</name>
        <dbReference type="ChEBI" id="CHEBI:29108"/>
    </cofactor>
</comment>
<evidence type="ECO:0000256" key="3">
    <source>
        <dbReference type="SAM" id="MobiDB-lite"/>
    </source>
</evidence>
<evidence type="ECO:0000256" key="2">
    <source>
        <dbReference type="RuleBase" id="RU363116"/>
    </source>
</evidence>
<dbReference type="STRING" id="158441.A0A226DAV5"/>
<dbReference type="InterPro" id="IPR005552">
    <property type="entry name" value="Scramblase"/>
</dbReference>
<dbReference type="Pfam" id="PF03803">
    <property type="entry name" value="Scramblase"/>
    <property type="match status" value="1"/>
</dbReference>
<keyword evidence="5" id="KW-1185">Reference proteome</keyword>